<evidence type="ECO:0000259" key="3">
    <source>
        <dbReference type="Pfam" id="PF26138"/>
    </source>
</evidence>
<dbReference type="PANTHER" id="PTHR46250:SF15">
    <property type="entry name" value="OS01G0523800 PROTEIN"/>
    <property type="match status" value="1"/>
</dbReference>
<keyword evidence="2" id="KW-1133">Transmembrane helix</keyword>
<dbReference type="InterPro" id="IPR058353">
    <property type="entry name" value="DUF8040"/>
</dbReference>
<feature type="transmembrane region" description="Helical" evidence="2">
    <location>
        <begin position="15"/>
        <end position="36"/>
    </location>
</feature>
<reference evidence="5" key="1">
    <citation type="journal article" date="2013" name="Science">
        <title>The Amborella genome and the evolution of flowering plants.</title>
        <authorList>
            <consortium name="Amborella Genome Project"/>
        </authorList>
    </citation>
    <scope>NUCLEOTIDE SEQUENCE [LARGE SCALE GENOMIC DNA]</scope>
</reference>
<dbReference type="Gramene" id="ERN04476">
    <property type="protein sequence ID" value="ERN04476"/>
    <property type="gene ID" value="AMTR_s00081p00020570"/>
</dbReference>
<name>W1PA34_AMBTC</name>
<keyword evidence="2" id="KW-0812">Transmembrane</keyword>
<sequence>MTIQLRDATDFERMMVNFVVYAATLSAVAVALATAFHRNEGLNRRALSTNLYSSIIHRDEVTCRSQIRMSRAAYFKLRDVIRQREYINDIFLVYLDEQLVMFLHTIGHNLRKSNIEVDAEVQENGGDVNVEGREEDDTIPVQACSKLEKDFKLAQWSAVESLHQGNRHGSEERELQEQDQDRAHLEAKHIRGKPFLYHKELSIIISNSMANVIGAKTTSMGERDATLEDEDICESAREALVGEDIGGKDVEEGDIRETPTHSKVSEKGKSTASTASPQIKRKKMAMSDTLERISKAVSGLGSAVKEYKNIPNPLIDEVCDAVFHIDGVADDVTSRACTGISSDVNMSKIFLKMNDVMKLAWIQSKYGSGSNDRNGCLMTM</sequence>
<organism evidence="4 5">
    <name type="scientific">Amborella trichopoda</name>
    <dbReference type="NCBI Taxonomy" id="13333"/>
    <lineage>
        <taxon>Eukaryota</taxon>
        <taxon>Viridiplantae</taxon>
        <taxon>Streptophyta</taxon>
        <taxon>Embryophyta</taxon>
        <taxon>Tracheophyta</taxon>
        <taxon>Spermatophyta</taxon>
        <taxon>Magnoliopsida</taxon>
        <taxon>Amborellales</taxon>
        <taxon>Amborellaceae</taxon>
        <taxon>Amborella</taxon>
    </lineage>
</organism>
<evidence type="ECO:0000313" key="5">
    <source>
        <dbReference type="Proteomes" id="UP000017836"/>
    </source>
</evidence>
<protein>
    <recommendedName>
        <fullName evidence="3">DUF8040 domain-containing protein</fullName>
    </recommendedName>
</protein>
<feature type="region of interest" description="Disordered" evidence="1">
    <location>
        <begin position="249"/>
        <end position="282"/>
    </location>
</feature>
<accession>W1PA34</accession>
<feature type="compositionally biased region" description="Basic and acidic residues" evidence="1">
    <location>
        <begin position="249"/>
        <end position="269"/>
    </location>
</feature>
<keyword evidence="2" id="KW-0472">Membrane</keyword>
<keyword evidence="5" id="KW-1185">Reference proteome</keyword>
<dbReference type="PANTHER" id="PTHR46250">
    <property type="entry name" value="MYB/SANT-LIKE DNA-BINDING DOMAIN PROTEIN-RELATED"/>
    <property type="match status" value="1"/>
</dbReference>
<dbReference type="Pfam" id="PF26138">
    <property type="entry name" value="DUF8040"/>
    <property type="match status" value="1"/>
</dbReference>
<evidence type="ECO:0000256" key="1">
    <source>
        <dbReference type="SAM" id="MobiDB-lite"/>
    </source>
</evidence>
<dbReference type="HOGENOM" id="CLU_728332_0_0_1"/>
<evidence type="ECO:0000313" key="4">
    <source>
        <dbReference type="EMBL" id="ERN04476.1"/>
    </source>
</evidence>
<gene>
    <name evidence="4" type="ORF">AMTR_s00081p00020570</name>
</gene>
<proteinExistence type="predicted"/>
<dbReference type="OMA" id="NIRNMVI"/>
<feature type="domain" description="DUF8040" evidence="3">
    <location>
        <begin position="54"/>
        <end position="115"/>
    </location>
</feature>
<dbReference type="Proteomes" id="UP000017836">
    <property type="component" value="Unassembled WGS sequence"/>
</dbReference>
<dbReference type="AlphaFoldDB" id="W1PA34"/>
<dbReference type="EMBL" id="KI394223">
    <property type="protein sequence ID" value="ERN04476.1"/>
    <property type="molecule type" value="Genomic_DNA"/>
</dbReference>
<evidence type="ECO:0000256" key="2">
    <source>
        <dbReference type="SAM" id="Phobius"/>
    </source>
</evidence>